<keyword evidence="1" id="KW-0677">Repeat</keyword>
<dbReference type="SUPFAM" id="SSF48403">
    <property type="entry name" value="Ankyrin repeat"/>
    <property type="match status" value="2"/>
</dbReference>
<dbReference type="Proteomes" id="UP001152130">
    <property type="component" value="Unassembled WGS sequence"/>
</dbReference>
<name>A0A9W8UBV9_9HYPO</name>
<dbReference type="InterPro" id="IPR036770">
    <property type="entry name" value="Ankyrin_rpt-contain_sf"/>
</dbReference>
<organism evidence="4 5">
    <name type="scientific">Fusarium irregulare</name>
    <dbReference type="NCBI Taxonomy" id="2494466"/>
    <lineage>
        <taxon>Eukaryota</taxon>
        <taxon>Fungi</taxon>
        <taxon>Dikarya</taxon>
        <taxon>Ascomycota</taxon>
        <taxon>Pezizomycotina</taxon>
        <taxon>Sordariomycetes</taxon>
        <taxon>Hypocreomycetidae</taxon>
        <taxon>Hypocreales</taxon>
        <taxon>Nectriaceae</taxon>
        <taxon>Fusarium</taxon>
        <taxon>Fusarium incarnatum-equiseti species complex</taxon>
    </lineage>
</organism>
<dbReference type="AlphaFoldDB" id="A0A9W8UBV9"/>
<dbReference type="SMART" id="SM00248">
    <property type="entry name" value="ANK"/>
    <property type="match status" value="5"/>
</dbReference>
<protein>
    <recommendedName>
        <fullName evidence="6">Ankyrin</fullName>
    </recommendedName>
</protein>
<dbReference type="Pfam" id="PF12796">
    <property type="entry name" value="Ank_2"/>
    <property type="match status" value="1"/>
</dbReference>
<dbReference type="Gene3D" id="1.25.40.20">
    <property type="entry name" value="Ankyrin repeat-containing domain"/>
    <property type="match status" value="3"/>
</dbReference>
<gene>
    <name evidence="4" type="ORF">NW766_004522</name>
</gene>
<evidence type="ECO:0000256" key="2">
    <source>
        <dbReference type="ARBA" id="ARBA00023043"/>
    </source>
</evidence>
<evidence type="ECO:0008006" key="6">
    <source>
        <dbReference type="Google" id="ProtNLM"/>
    </source>
</evidence>
<dbReference type="PANTHER" id="PTHR24171">
    <property type="entry name" value="ANKYRIN REPEAT DOMAIN-CONTAINING PROTEIN 39-RELATED"/>
    <property type="match status" value="1"/>
</dbReference>
<evidence type="ECO:0000256" key="1">
    <source>
        <dbReference type="ARBA" id="ARBA00022737"/>
    </source>
</evidence>
<dbReference type="InterPro" id="IPR002110">
    <property type="entry name" value="Ankyrin_rpt"/>
</dbReference>
<evidence type="ECO:0000256" key="3">
    <source>
        <dbReference type="PROSITE-ProRule" id="PRU00023"/>
    </source>
</evidence>
<dbReference type="EMBL" id="JAPDHF010000006">
    <property type="protein sequence ID" value="KAJ4016330.1"/>
    <property type="molecule type" value="Genomic_DNA"/>
</dbReference>
<proteinExistence type="predicted"/>
<dbReference type="PROSITE" id="PS50088">
    <property type="entry name" value="ANK_REPEAT"/>
    <property type="match status" value="3"/>
</dbReference>
<feature type="repeat" description="ANK" evidence="3">
    <location>
        <begin position="33"/>
        <end position="65"/>
    </location>
</feature>
<sequence length="663" mass="74161">MTGFQISCLKGHLDCVSFFLEDVSVNNQFSSRGGCTALHFAAMGGDTVIIEQLIRYGFDIMAEDIEQMTPLHFAVQEHQTDAVSTLIKLGAESSVDKFGRTPLRLAELAGTEEVTNILRTRFQINGYASNDDKVTLTLLHHLKSAIELGDLPACQDLISQGCPLHIPIPRSGIKDRIPIAEWLLQKGPSVLGAPTFAAISQDALMVASAARDPVISILLPNMLQLFDHLSRKSFDFVFQLVAQAARSENEAGLKAILVYLHTHTITSKVLAEFAIRHEKNDFNINYSLHRAVQKGHCGIVRLLLENGIPVDSINAYANTPLMFARTPEMVDLLVEFDASPTPLLTDCLAPSLHFWAKSSTQILERLLTAFQQRNGLSSMKWLDVSLKIYHDLEDPSRFLQFPLFLSYYHIRCSEVFNYLAALPDGIGVGPLLQSDIGLCEVEPFPWHSYPPDIFSQITFLEKHHRLLFQRFGRLDVQRWANLEPTRGWSPLCRAASQNCTKKMENCLGLGADIEFEGCPLGSALMIASACGQLDSVKFLIRRNASVCYEGQVGRLSVFKVATSKAVRNWLLVGRFNDQQRIRDIAEHDEAKTNFWSGFVQARIILNGVQHVRYDESRLDCAKRFMAYKRALKGRVAPHVDGLTFNRHRKVPHGAFSRDGVVDA</sequence>
<keyword evidence="5" id="KW-1185">Reference proteome</keyword>
<accession>A0A9W8UBV9</accession>
<dbReference type="Pfam" id="PF00023">
    <property type="entry name" value="Ank"/>
    <property type="match status" value="2"/>
</dbReference>
<dbReference type="PANTHER" id="PTHR24171:SF9">
    <property type="entry name" value="ANKYRIN REPEAT DOMAIN-CONTAINING PROTEIN 39"/>
    <property type="match status" value="1"/>
</dbReference>
<comment type="caution">
    <text evidence="4">The sequence shown here is derived from an EMBL/GenBank/DDBJ whole genome shotgun (WGS) entry which is preliminary data.</text>
</comment>
<evidence type="ECO:0000313" key="4">
    <source>
        <dbReference type="EMBL" id="KAJ4016330.1"/>
    </source>
</evidence>
<feature type="repeat" description="ANK" evidence="3">
    <location>
        <begin position="283"/>
        <end position="315"/>
    </location>
</feature>
<dbReference type="PROSITE" id="PS50297">
    <property type="entry name" value="ANK_REP_REGION"/>
    <property type="match status" value="3"/>
</dbReference>
<keyword evidence="2 3" id="KW-0040">ANK repeat</keyword>
<reference evidence="4" key="1">
    <citation type="submission" date="2022-10" db="EMBL/GenBank/DDBJ databases">
        <title>Fusarium specimens isolated from Avocado Roots.</title>
        <authorList>
            <person name="Stajich J."/>
            <person name="Roper C."/>
            <person name="Heimlech-Rivalta G."/>
        </authorList>
    </citation>
    <scope>NUCLEOTIDE SEQUENCE</scope>
    <source>
        <strain evidence="4">CF00143</strain>
    </source>
</reference>
<feature type="repeat" description="ANK" evidence="3">
    <location>
        <begin position="66"/>
        <end position="98"/>
    </location>
</feature>
<evidence type="ECO:0000313" key="5">
    <source>
        <dbReference type="Proteomes" id="UP001152130"/>
    </source>
</evidence>